<dbReference type="EMBL" id="KN847337">
    <property type="protein sequence ID" value="KIW41625.1"/>
    <property type="molecule type" value="Genomic_DNA"/>
</dbReference>
<name>A0A0D2DGV1_9EURO</name>
<dbReference type="InterPro" id="IPR000073">
    <property type="entry name" value="AB_hydrolase_1"/>
</dbReference>
<accession>A0A0D2DGV1</accession>
<evidence type="ECO:0000259" key="1">
    <source>
        <dbReference type="Pfam" id="PF12697"/>
    </source>
</evidence>
<reference evidence="2 3" key="1">
    <citation type="submission" date="2015-01" db="EMBL/GenBank/DDBJ databases">
        <title>The Genome Sequence of Exophiala oligosperma CBS72588.</title>
        <authorList>
            <consortium name="The Broad Institute Genomics Platform"/>
            <person name="Cuomo C."/>
            <person name="de Hoog S."/>
            <person name="Gorbushina A."/>
            <person name="Stielow B."/>
            <person name="Teixiera M."/>
            <person name="Abouelleil A."/>
            <person name="Chapman S.B."/>
            <person name="Priest M."/>
            <person name="Young S.K."/>
            <person name="Wortman J."/>
            <person name="Nusbaum C."/>
            <person name="Birren B."/>
        </authorList>
    </citation>
    <scope>NUCLEOTIDE SEQUENCE [LARGE SCALE GENOMIC DNA]</scope>
    <source>
        <strain evidence="2 3">CBS 72588</strain>
    </source>
</reference>
<dbReference type="VEuPathDB" id="FungiDB:PV06_07164"/>
<dbReference type="Pfam" id="PF12697">
    <property type="entry name" value="Abhydrolase_6"/>
    <property type="match status" value="1"/>
</dbReference>
<dbReference type="RefSeq" id="XP_016261841.1">
    <property type="nucleotide sequence ID" value="XM_016408361.1"/>
</dbReference>
<dbReference type="Gene3D" id="3.40.50.1820">
    <property type="entry name" value="alpha/beta hydrolase"/>
    <property type="match status" value="1"/>
</dbReference>
<proteinExistence type="predicted"/>
<dbReference type="AlphaFoldDB" id="A0A0D2DGV1"/>
<sequence>MASAVPILANPVMKRDTTSTDDTFRDDPTGYMSGFKNPSITTSVGNKAICVQGMIDVTASATNYRINLEEPNSKSAVVEIAVEALQTNSTARKQYVGAATPVDGTYGIYSQLCWPRASDAINSTTVQFLNHGAGFDRSYWNAAPGYSYVDFAADRGYTTFLFDRLGTGLSDHPDPLQVVQYGIQVEIAHQLIQMLRAGRISNHDFSEVVAVGHSFGSTQLAGITSKYPRDVDAAVLTGFTADPSGMGVAFAGVGLTPASVSDPVLFGNLSTGYLTASSIEGNQFFFFRYPNFDPAVLDLAQRSRQTLTLGEFFSLEGLEASPSFTGPVDIVNGLNDLPNCFGNCLLPYDKVAAAKEKLYPAASNGSDSYLAPDTGHGLNFHYSASEAYEHIHNFLRKNGF</sequence>
<gene>
    <name evidence="2" type="ORF">PV06_07164</name>
</gene>
<keyword evidence="3" id="KW-1185">Reference proteome</keyword>
<evidence type="ECO:0000313" key="3">
    <source>
        <dbReference type="Proteomes" id="UP000053342"/>
    </source>
</evidence>
<feature type="domain" description="AB hydrolase-1" evidence="1">
    <location>
        <begin position="131"/>
        <end position="382"/>
    </location>
</feature>
<dbReference type="OrthoDB" id="190201at2759"/>
<dbReference type="GeneID" id="27359238"/>
<protein>
    <recommendedName>
        <fullName evidence="1">AB hydrolase-1 domain-containing protein</fullName>
    </recommendedName>
</protein>
<dbReference type="HOGENOM" id="CLU_034763_2_0_1"/>
<organism evidence="2 3">
    <name type="scientific">Exophiala oligosperma</name>
    <dbReference type="NCBI Taxonomy" id="215243"/>
    <lineage>
        <taxon>Eukaryota</taxon>
        <taxon>Fungi</taxon>
        <taxon>Dikarya</taxon>
        <taxon>Ascomycota</taxon>
        <taxon>Pezizomycotina</taxon>
        <taxon>Eurotiomycetes</taxon>
        <taxon>Chaetothyriomycetidae</taxon>
        <taxon>Chaetothyriales</taxon>
        <taxon>Herpotrichiellaceae</taxon>
        <taxon>Exophiala</taxon>
    </lineage>
</organism>
<evidence type="ECO:0000313" key="2">
    <source>
        <dbReference type="EMBL" id="KIW41625.1"/>
    </source>
</evidence>
<dbReference type="SUPFAM" id="SSF53474">
    <property type="entry name" value="alpha/beta-Hydrolases"/>
    <property type="match status" value="1"/>
</dbReference>
<dbReference type="Proteomes" id="UP000053342">
    <property type="component" value="Unassembled WGS sequence"/>
</dbReference>
<dbReference type="InterPro" id="IPR029058">
    <property type="entry name" value="AB_hydrolase_fold"/>
</dbReference>